<gene>
    <name evidence="1" type="ORF">HQ35_08610</name>
</gene>
<name>A0A0A2ENC5_PORCN</name>
<dbReference type="OrthoDB" id="1433694at2"/>
<dbReference type="Proteomes" id="UP000030125">
    <property type="component" value="Unassembled WGS sequence"/>
</dbReference>
<evidence type="ECO:0008006" key="3">
    <source>
        <dbReference type="Google" id="ProtNLM"/>
    </source>
</evidence>
<reference evidence="1 2" key="1">
    <citation type="submission" date="2014-08" db="EMBL/GenBank/DDBJ databases">
        <title>Porphyromonas cangingivalis strain:COT-109_OH1386 Genome sequencing.</title>
        <authorList>
            <person name="Wallis C."/>
            <person name="Deusch O."/>
            <person name="O'Flynn C."/>
            <person name="Davis I."/>
            <person name="Jospin G."/>
            <person name="Darling A.E."/>
            <person name="Coil D.A."/>
            <person name="Alexiev A."/>
            <person name="Horsfall A."/>
            <person name="Kirkwood N."/>
            <person name="Harris S."/>
            <person name="Eisen J.A."/>
        </authorList>
    </citation>
    <scope>NUCLEOTIDE SEQUENCE [LARGE SCALE GENOMIC DNA]</scope>
    <source>
        <strain evidence="2">COT-109 OH1386</strain>
    </source>
</reference>
<keyword evidence="2" id="KW-1185">Reference proteome</keyword>
<evidence type="ECO:0000313" key="1">
    <source>
        <dbReference type="EMBL" id="KGN79202.1"/>
    </source>
</evidence>
<dbReference type="RefSeq" id="WP_036852520.1">
    <property type="nucleotide sequence ID" value="NZ_JQJD01000053.1"/>
</dbReference>
<dbReference type="EMBL" id="JQJD01000053">
    <property type="protein sequence ID" value="KGN79202.1"/>
    <property type="molecule type" value="Genomic_DNA"/>
</dbReference>
<evidence type="ECO:0000313" key="2">
    <source>
        <dbReference type="Proteomes" id="UP000030125"/>
    </source>
</evidence>
<organism evidence="1 2">
    <name type="scientific">Porphyromonas cangingivalis</name>
    <dbReference type="NCBI Taxonomy" id="36874"/>
    <lineage>
        <taxon>Bacteria</taxon>
        <taxon>Pseudomonadati</taxon>
        <taxon>Bacteroidota</taxon>
        <taxon>Bacteroidia</taxon>
        <taxon>Bacteroidales</taxon>
        <taxon>Porphyromonadaceae</taxon>
        <taxon>Porphyromonas</taxon>
    </lineage>
</organism>
<dbReference type="AlphaFoldDB" id="A0A0A2ENC5"/>
<sequence length="234" mass="27001">MTEPEVIRFIVDRIECHAGNLDIFWETTNASRRKIEKINSYYIATEIPREKLGLPTDQKPGDIDVLIIPATDEKVYFEYTAAFEVKIVRSTNRNIKKNSCSLGVTQTYGLIDDGFPLVGLLHVCMNEPILPEGLQTLPLHDELGIREIVIDTFPLYSVNLQYQRILKSDLPKYVGVKVISLSFSSPYESVSYRSSEFDHYQYGYFNPYERSETINGIRNHFIANRDCYVRKVSR</sequence>
<comment type="caution">
    <text evidence="1">The sequence shown here is derived from an EMBL/GenBank/DDBJ whole genome shotgun (WGS) entry which is preliminary data.</text>
</comment>
<proteinExistence type="predicted"/>
<accession>A0A0A2ENC5</accession>
<protein>
    <recommendedName>
        <fullName evidence="3">Restriction endonuclease</fullName>
    </recommendedName>
</protein>